<reference evidence="1 2" key="1">
    <citation type="submission" date="2019-10" db="EMBL/GenBank/DDBJ databases">
        <title>Complete genome sequence of bacteriophage vB_RLeM_RL38JI.</title>
        <authorList>
            <person name="Gunathilake D."/>
            <person name="Bhat S."/>
            <person name="Yost C.K."/>
            <person name="Hynes M.F."/>
        </authorList>
    </citation>
    <scope>NUCLEOTIDE SEQUENCE [LARGE SCALE GENOMIC DNA]</scope>
</reference>
<gene>
    <name evidence="1" type="ORF">RL38J1_095</name>
</gene>
<proteinExistence type="predicted"/>
<evidence type="ECO:0000313" key="2">
    <source>
        <dbReference type="Proteomes" id="UP000436513"/>
    </source>
</evidence>
<organism evidence="1 2">
    <name type="scientific">Rhizobium phage RL38J1</name>
    <dbReference type="NCBI Taxonomy" id="2663232"/>
    <lineage>
        <taxon>Viruses</taxon>
        <taxon>Duplodnaviria</taxon>
        <taxon>Heunggongvirae</taxon>
        <taxon>Uroviricota</taxon>
        <taxon>Caudoviricetes</taxon>
        <taxon>Pootjesviridae</taxon>
        <taxon>Innesvirus</taxon>
        <taxon>Innesvirus RL38J1</taxon>
    </lineage>
</organism>
<protein>
    <submittedName>
        <fullName evidence="1">Uncharacterized protein</fullName>
    </submittedName>
</protein>
<keyword evidence="2" id="KW-1185">Reference proteome</keyword>
<sequence>MLNLELAKYHYEAATRRLKAIQDLRRDRIEKLRHAL</sequence>
<evidence type="ECO:0000313" key="1">
    <source>
        <dbReference type="EMBL" id="QGZ14101.1"/>
    </source>
</evidence>
<accession>A0A6B9J767</accession>
<dbReference type="Proteomes" id="UP000436513">
    <property type="component" value="Segment"/>
</dbReference>
<name>A0A6B9J767_9CAUD</name>
<dbReference type="EMBL" id="MN549360">
    <property type="protein sequence ID" value="QGZ14101.1"/>
    <property type="molecule type" value="Genomic_DNA"/>
</dbReference>